<name>A9KRK6_LACP7</name>
<evidence type="ECO:0000259" key="2">
    <source>
        <dbReference type="Pfam" id="PF12010"/>
    </source>
</evidence>
<feature type="domain" description="DUF3502" evidence="2">
    <location>
        <begin position="445"/>
        <end position="510"/>
    </location>
</feature>
<feature type="chain" id="PRO_5039596399" evidence="1">
    <location>
        <begin position="23"/>
        <end position="518"/>
    </location>
</feature>
<dbReference type="EMBL" id="CP000885">
    <property type="protein sequence ID" value="ABX42080.1"/>
    <property type="molecule type" value="Genomic_DNA"/>
</dbReference>
<dbReference type="AlphaFoldDB" id="A9KRK6"/>
<accession>A9KRK6</accession>
<dbReference type="PANTHER" id="PTHR43649">
    <property type="entry name" value="ARABINOSE-BINDING PROTEIN-RELATED"/>
    <property type="match status" value="1"/>
</dbReference>
<dbReference type="OrthoDB" id="2636783at2"/>
<dbReference type="Gene3D" id="3.40.190.10">
    <property type="entry name" value="Periplasmic binding protein-like II"/>
    <property type="match status" value="1"/>
</dbReference>
<dbReference type="HOGENOM" id="CLU_037301_1_0_9"/>
<evidence type="ECO:0000313" key="4">
    <source>
        <dbReference type="Proteomes" id="UP000000370"/>
    </source>
</evidence>
<dbReference type="PANTHER" id="PTHR43649:SF17">
    <property type="entry name" value="ABC TRANSPORTER SOLUTE BINDING PROTEIN-SUGAR TRANSPORT"/>
    <property type="match status" value="1"/>
</dbReference>
<gene>
    <name evidence="3" type="ordered locus">Cphy_1708</name>
</gene>
<keyword evidence="4" id="KW-1185">Reference proteome</keyword>
<dbReference type="STRING" id="357809.Cphy_1708"/>
<dbReference type="InterPro" id="IPR022627">
    <property type="entry name" value="DUF3502"/>
</dbReference>
<organism evidence="3 4">
    <name type="scientific">Lachnoclostridium phytofermentans (strain ATCC 700394 / DSM 18823 / ISDg)</name>
    <name type="common">Clostridium phytofermentans</name>
    <dbReference type="NCBI Taxonomy" id="357809"/>
    <lineage>
        <taxon>Bacteria</taxon>
        <taxon>Bacillati</taxon>
        <taxon>Bacillota</taxon>
        <taxon>Clostridia</taxon>
        <taxon>Lachnospirales</taxon>
        <taxon>Lachnospiraceae</taxon>
    </lineage>
</organism>
<feature type="signal peptide" evidence="1">
    <location>
        <begin position="1"/>
        <end position="22"/>
    </location>
</feature>
<dbReference type="Pfam" id="PF12010">
    <property type="entry name" value="DUF3502"/>
    <property type="match status" value="1"/>
</dbReference>
<dbReference type="SUPFAM" id="SSF53850">
    <property type="entry name" value="Periplasmic binding protein-like II"/>
    <property type="match status" value="1"/>
</dbReference>
<dbReference type="KEGG" id="cpy:Cphy_1708"/>
<dbReference type="Proteomes" id="UP000000370">
    <property type="component" value="Chromosome"/>
</dbReference>
<protein>
    <submittedName>
        <fullName evidence="3">Extracellular solute-binding protein</fullName>
    </submittedName>
</protein>
<dbReference type="InterPro" id="IPR050490">
    <property type="entry name" value="Bact_solute-bd_prot1"/>
</dbReference>
<evidence type="ECO:0000313" key="3">
    <source>
        <dbReference type="EMBL" id="ABX42080.1"/>
    </source>
</evidence>
<dbReference type="eggNOG" id="COG1653">
    <property type="taxonomic scope" value="Bacteria"/>
</dbReference>
<sequence length="518" mass="57398" precursor="true">MKLRKMLSVLMSAMVVVSMVGCQGNKGVQDSSKGTNVSEVSGNNNSDLEFVELNYYVPAAQVPAGLKDAQKAINEYLKEKINASININVIDWGSYGQKMNVKVASGDDVDIMWTSQMSEFGYGTNAMKGAFLESEELFKQYAPKTWEIMGQYWDQVRVNGKIYGMPNQLGYAKENGYQVRKEFADKYGLNTEYTNKTIAPGEALRVEGLEPYLEQVKKNNPDMIPLLCGVSGLVPGNSAEVSMGLWNINNFACTDMEDNDLTALNFFETAEYKERLELARDWYLKGYINPDAATVTNWTPLLNRAGAVYGDVGVGTGVEKMPSYWQPWGGEIAYIPTSETFTAATAAQVSVLAIGKNSKNPERAAMFLELSHSDPELVHLLCYGVEGVNYTKDLVYYTPIKGNEFGLDDWTNVNCQLKLLVEGQPVDSIETEKERNNNAKAPGFQGFVFNEEPVKTEIANCNSIIKEYTPSLQTGAVDIDPTLQEFNQKLKAAGVDKIIIETQKQIDAWKTATGYTAK</sequence>
<keyword evidence="1" id="KW-0732">Signal</keyword>
<evidence type="ECO:0000256" key="1">
    <source>
        <dbReference type="SAM" id="SignalP"/>
    </source>
</evidence>
<dbReference type="RefSeq" id="WP_012199734.1">
    <property type="nucleotide sequence ID" value="NC_010001.1"/>
</dbReference>
<proteinExistence type="predicted"/>
<reference evidence="4" key="1">
    <citation type="submission" date="2007-11" db="EMBL/GenBank/DDBJ databases">
        <title>Complete genome sequence of Clostridium phytofermentans ISDg.</title>
        <authorList>
            <person name="Leschine S.B."/>
            <person name="Warnick T.A."/>
            <person name="Blanchard J.L."/>
            <person name="Schnell D.J."/>
            <person name="Petit E.L."/>
            <person name="LaTouf W.G."/>
            <person name="Copeland A."/>
            <person name="Lucas S."/>
            <person name="Lapidus A."/>
            <person name="Barry K."/>
            <person name="Glavina del Rio T."/>
            <person name="Dalin E."/>
            <person name="Tice H."/>
            <person name="Pitluck S."/>
            <person name="Kiss H."/>
            <person name="Brettin T."/>
            <person name="Bruce D."/>
            <person name="Detter J.C."/>
            <person name="Han C."/>
            <person name="Kuske C."/>
            <person name="Schmutz J."/>
            <person name="Larimer F."/>
            <person name="Land M."/>
            <person name="Hauser L."/>
            <person name="Kyrpides N."/>
            <person name="Kim E.A."/>
            <person name="Richardson P."/>
        </authorList>
    </citation>
    <scope>NUCLEOTIDE SEQUENCE [LARGE SCALE GENOMIC DNA]</scope>
    <source>
        <strain evidence="4">ATCC 700394 / DSM 18823 / ISDg</strain>
    </source>
</reference>
<dbReference type="PROSITE" id="PS51257">
    <property type="entry name" value="PROKAR_LIPOPROTEIN"/>
    <property type="match status" value="1"/>
</dbReference>